<dbReference type="InterPro" id="IPR016181">
    <property type="entry name" value="Acyl_CoA_acyltransferase"/>
</dbReference>
<dbReference type="AlphaFoldDB" id="A0A3B0TQW1"/>
<dbReference type="PANTHER" id="PTHR43877">
    <property type="entry name" value="AMINOALKYLPHOSPHONATE N-ACETYLTRANSFERASE-RELATED-RELATED"/>
    <property type="match status" value="1"/>
</dbReference>
<dbReference type="EMBL" id="UOEQ01000044">
    <property type="protein sequence ID" value="VAW14609.1"/>
    <property type="molecule type" value="Genomic_DNA"/>
</dbReference>
<protein>
    <recommendedName>
        <fullName evidence="3">N-acetyltransferase domain-containing protein</fullName>
    </recommendedName>
</protein>
<dbReference type="CDD" id="cd04301">
    <property type="entry name" value="NAT_SF"/>
    <property type="match status" value="1"/>
</dbReference>
<feature type="domain" description="N-acetyltransferase" evidence="3">
    <location>
        <begin position="4"/>
        <end position="156"/>
    </location>
</feature>
<keyword evidence="2" id="KW-0012">Acyltransferase</keyword>
<dbReference type="GO" id="GO:0016747">
    <property type="term" value="F:acyltransferase activity, transferring groups other than amino-acyl groups"/>
    <property type="evidence" value="ECO:0007669"/>
    <property type="project" value="InterPro"/>
</dbReference>
<accession>A0A3B0TQW1</accession>
<dbReference type="InterPro" id="IPR050832">
    <property type="entry name" value="Bact_Acetyltransf"/>
</dbReference>
<proteinExistence type="predicted"/>
<dbReference type="Gene3D" id="3.40.630.30">
    <property type="match status" value="1"/>
</dbReference>
<sequence>MLLISISVETPLQDDVRHLVELLNAHLEPLSPIEHQYKMNVEEMGQSDTKVFVARDMDKNAIGMAALKNHKNHMGEVKRMYTIEKVRGQRVGAKLLSSVILQAQQMDMKRLVLETGFGNGYADAHRLYQRAGFIECGPVLDYEDTGSSVFFEMDLNFLAKDLQLD</sequence>
<dbReference type="PANTHER" id="PTHR43877:SF5">
    <property type="entry name" value="BLL8307 PROTEIN"/>
    <property type="match status" value="1"/>
</dbReference>
<keyword evidence="1" id="KW-0808">Transferase</keyword>
<dbReference type="Pfam" id="PF13508">
    <property type="entry name" value="Acetyltransf_7"/>
    <property type="match status" value="1"/>
</dbReference>
<evidence type="ECO:0000256" key="1">
    <source>
        <dbReference type="ARBA" id="ARBA00022679"/>
    </source>
</evidence>
<dbReference type="PROSITE" id="PS51186">
    <property type="entry name" value="GNAT"/>
    <property type="match status" value="1"/>
</dbReference>
<dbReference type="SUPFAM" id="SSF55729">
    <property type="entry name" value="Acyl-CoA N-acyltransferases (Nat)"/>
    <property type="match status" value="1"/>
</dbReference>
<reference evidence="4" key="1">
    <citation type="submission" date="2018-06" db="EMBL/GenBank/DDBJ databases">
        <authorList>
            <person name="Zhirakovskaya E."/>
        </authorList>
    </citation>
    <scope>NUCLEOTIDE SEQUENCE</scope>
</reference>
<evidence type="ECO:0000313" key="4">
    <source>
        <dbReference type="EMBL" id="VAW14609.1"/>
    </source>
</evidence>
<evidence type="ECO:0000256" key="2">
    <source>
        <dbReference type="ARBA" id="ARBA00023315"/>
    </source>
</evidence>
<gene>
    <name evidence="4" type="ORF">MNBD_ALPHA11-46</name>
</gene>
<name>A0A3B0TQW1_9ZZZZ</name>
<evidence type="ECO:0000259" key="3">
    <source>
        <dbReference type="PROSITE" id="PS51186"/>
    </source>
</evidence>
<dbReference type="InterPro" id="IPR000182">
    <property type="entry name" value="GNAT_dom"/>
</dbReference>
<organism evidence="4">
    <name type="scientific">hydrothermal vent metagenome</name>
    <dbReference type="NCBI Taxonomy" id="652676"/>
    <lineage>
        <taxon>unclassified sequences</taxon>
        <taxon>metagenomes</taxon>
        <taxon>ecological metagenomes</taxon>
    </lineage>
</organism>